<dbReference type="AlphaFoldDB" id="A0A917FYB9"/>
<dbReference type="Proteomes" id="UP000637643">
    <property type="component" value="Unassembled WGS sequence"/>
</dbReference>
<reference evidence="1" key="1">
    <citation type="journal article" date="2014" name="Int. J. Syst. Evol. Microbiol.">
        <title>Complete genome sequence of Corynebacterium casei LMG S-19264T (=DSM 44701T), isolated from a smear-ripened cheese.</title>
        <authorList>
            <consortium name="US DOE Joint Genome Institute (JGI-PGF)"/>
            <person name="Walter F."/>
            <person name="Albersmeier A."/>
            <person name="Kalinowski J."/>
            <person name="Ruckert C."/>
        </authorList>
    </citation>
    <scope>NUCLEOTIDE SEQUENCE</scope>
    <source>
        <strain evidence="1">CGMCC 1.16134</strain>
    </source>
</reference>
<sequence>MIQPMIKAVRNNNLSDMMMYEDIMINLDDIMLSHKRDLELTGRIQEAFKERQNTLEFKRRDTIESLVVELAALNI</sequence>
<comment type="caution">
    <text evidence="1">The sequence shown here is derived from an EMBL/GenBank/DDBJ whole genome shotgun (WGS) entry which is preliminary data.</text>
</comment>
<evidence type="ECO:0000313" key="2">
    <source>
        <dbReference type="Proteomes" id="UP000637643"/>
    </source>
</evidence>
<name>A0A917FYB9_9BACL</name>
<gene>
    <name evidence="1" type="ORF">GCM10010912_68060</name>
</gene>
<reference evidence="1" key="2">
    <citation type="submission" date="2020-09" db="EMBL/GenBank/DDBJ databases">
        <authorList>
            <person name="Sun Q."/>
            <person name="Zhou Y."/>
        </authorList>
    </citation>
    <scope>NUCLEOTIDE SEQUENCE</scope>
    <source>
        <strain evidence="1">CGMCC 1.16134</strain>
    </source>
</reference>
<evidence type="ECO:0000313" key="1">
    <source>
        <dbReference type="EMBL" id="GGG14030.1"/>
    </source>
</evidence>
<proteinExistence type="predicted"/>
<dbReference type="RefSeq" id="WP_189032604.1">
    <property type="nucleotide sequence ID" value="NZ_BMKR01000067.1"/>
</dbReference>
<dbReference type="EMBL" id="BMKR01000067">
    <property type="protein sequence ID" value="GGG14030.1"/>
    <property type="molecule type" value="Genomic_DNA"/>
</dbReference>
<keyword evidence="2" id="KW-1185">Reference proteome</keyword>
<protein>
    <submittedName>
        <fullName evidence="1">Uncharacterized protein</fullName>
    </submittedName>
</protein>
<organism evidence="1 2">
    <name type="scientific">Paenibacillus albidus</name>
    <dbReference type="NCBI Taxonomy" id="2041023"/>
    <lineage>
        <taxon>Bacteria</taxon>
        <taxon>Bacillati</taxon>
        <taxon>Bacillota</taxon>
        <taxon>Bacilli</taxon>
        <taxon>Bacillales</taxon>
        <taxon>Paenibacillaceae</taxon>
        <taxon>Paenibacillus</taxon>
    </lineage>
</organism>
<accession>A0A917FYB9</accession>